<sequence>MEAKPVYFASRRASGRPELQQQLVRPTPIWADWADLSLPERRPIWARTTPTDLYRPLRLYIASAYSEREAAAADDDLAAVRDLRADVEQPSLPDPSSLERRRDALLAYARALSLVEPRFPISSDRAHVHSLAFTWHDAFKTGKKASVASIHLEKAAVLFNLAAVYSTDVGIKTACGSFQSAAGAFAWMRESGVDATAVAAGATTVDVTPECAAMLEKLMLAQAQECFFEKVIAGGKPPTLCSKVARQVGIFYEEAYAALSAAPLSQHFDKTWVSHVQLKAAQFYADACYRCSLDLHEKEEIAQEIARLKIGISALADAKKVARGVAAPLLDSVNKLESNMKTNLERAMKENDRVYLMRVPDASSLGALPAASLVKPTSLAEVLDASKERLFSSLVPDGSMKALSKYTEMVDNIIRTQAEKLQQASEITRVRLKEMDLPDSILSLEGNITLPLDLKEDVEAVQISGGPAGLEAELQQLRDLSRVNQELLVQTEEMLQKEANEDAQFRTQFGSRWTRPQSSTLTKNIQDRLNLFASNLKTAGDSDSQIERGLKESYPLMSILDRRPIESALPSISRPIMSLDGNEDAIVGALKQSLRQLESLGAQRAGLEDMLKEMKRKDDILPKLMAGVGSHDDLFKKEISKYDPVCAEIADNIVAQEQLLLQIQAQNEQFAAVFNLEDYKVARERCYKQIAAAVAKYRDIKKNINEGLNFYVTLQEAIGKIKQQCSDFIMTRNIQCREMIEDVQKKLAGFSFSSSSSQASMQRNTSVPPDQNSPSPPPPSSHAPHAQGPYGVPPGGDSRPGYSQPEQRPAYSQPYPPYGAPPQQPPYGAPSQQPPYGAPHPGHYQQPPHQQPPNHDYGQQAYPGGWRGQYYNPHQPQPQPQPPYPQPPYNAQGLAPAGAGMARRVPTRPRGGGGGGVPRSEGSIQGRGGRAGGSGAEDARHVFDELLRRGRGASIYGLNRALADVARHSPAAAVSRYNRMARAGADEVDKKTVKTRAFQEACIFSAGLCADKRTSDAMDIVLCRMTQLGCIPNVFSCTILLKGLCDENRSQEALELLQMMPDDGGDCPPDVVLYNTVINGFFKEGDPDKAYATYHEMFDQGILPDVVTYSSIIAALCKAQSMDKAMEVLNTMVKNGVMPNCRTYNSIVHGYCSSGQLTEAIGFLKKMCSDGVEPDVVTCNLLMDYLCKNRRCTEARKIFDSMTKCGLKPDITTYCTLLQGYATKGALVEMHDLLDLMVWNGIQPNHHVFNILICAYAKQEKVDEAMLVFSKMRQQGLSPNAVNYRTVIDVLCKLGRVYDAVLTLKQMINEGLTPDIIVYTPLIHGFCTCDKWKKAEELIFEMLDQGICPDTIFFSRIIYNFCKEGRVIESEKLFDLMAHTGSRMEDALVLFIEMVSNGVIPDIITYNTILHGLFQTGRIAAAKELYVRIVKRGIETELSTCNIIRQGYDALRLKDEAKDLFASLSANGLVPDDWMYKLMEVL</sequence>
<dbReference type="SUPFAM" id="SSF81901">
    <property type="entry name" value="HCP-like"/>
    <property type="match status" value="1"/>
</dbReference>
<feature type="repeat" description="PPR" evidence="7">
    <location>
        <begin position="1402"/>
        <end position="1436"/>
    </location>
</feature>
<dbReference type="Gene3D" id="1.20.140.50">
    <property type="entry name" value="alix/aip1 like domains"/>
    <property type="match status" value="1"/>
</dbReference>
<accession>A0A0D3HF56</accession>
<feature type="compositionally biased region" description="Low complexity" evidence="9">
    <location>
        <begin position="839"/>
        <end position="855"/>
    </location>
</feature>
<dbReference type="GO" id="GO:0005768">
    <property type="term" value="C:endosome"/>
    <property type="evidence" value="ECO:0007669"/>
    <property type="project" value="UniProtKB-SubCell"/>
</dbReference>
<feature type="repeat" description="PPR" evidence="7">
    <location>
        <begin position="1175"/>
        <end position="1209"/>
    </location>
</feature>
<feature type="repeat" description="PPR" evidence="7">
    <location>
        <begin position="1140"/>
        <end position="1174"/>
    </location>
</feature>
<keyword evidence="8" id="KW-0175">Coiled coil</keyword>
<feature type="repeat" description="PPR" evidence="7">
    <location>
        <begin position="1315"/>
        <end position="1349"/>
    </location>
</feature>
<feature type="repeat" description="PPR" evidence="7">
    <location>
        <begin position="1245"/>
        <end position="1279"/>
    </location>
</feature>
<dbReference type="CDD" id="cd09238">
    <property type="entry name" value="V_Alix_like_1"/>
    <property type="match status" value="1"/>
</dbReference>
<organism evidence="11">
    <name type="scientific">Oryza barthii</name>
    <dbReference type="NCBI Taxonomy" id="65489"/>
    <lineage>
        <taxon>Eukaryota</taxon>
        <taxon>Viridiplantae</taxon>
        <taxon>Streptophyta</taxon>
        <taxon>Embryophyta</taxon>
        <taxon>Tracheophyta</taxon>
        <taxon>Spermatophyta</taxon>
        <taxon>Magnoliopsida</taxon>
        <taxon>Liliopsida</taxon>
        <taxon>Poales</taxon>
        <taxon>Poaceae</taxon>
        <taxon>BOP clade</taxon>
        <taxon>Oryzoideae</taxon>
        <taxon>Oryzeae</taxon>
        <taxon>Oryzinae</taxon>
        <taxon>Oryza</taxon>
    </lineage>
</organism>
<evidence type="ECO:0000256" key="4">
    <source>
        <dbReference type="ARBA" id="ARBA00022737"/>
    </source>
</evidence>
<feature type="compositionally biased region" description="Pro residues" evidence="9">
    <location>
        <begin position="814"/>
        <end position="838"/>
    </location>
</feature>
<dbReference type="GO" id="GO:0043328">
    <property type="term" value="P:protein transport to vacuole involved in ubiquitin-dependent protein catabolic process via the multivesicular body sorting pathway"/>
    <property type="evidence" value="ECO:0007669"/>
    <property type="project" value="TreeGrafter"/>
</dbReference>
<reference evidence="11" key="1">
    <citation type="journal article" date="2009" name="Rice">
        <title>De Novo Next Generation Sequencing of Plant Genomes.</title>
        <authorList>
            <person name="Rounsley S."/>
            <person name="Marri P.R."/>
            <person name="Yu Y."/>
            <person name="He R."/>
            <person name="Sisneros N."/>
            <person name="Goicoechea J.L."/>
            <person name="Lee S.J."/>
            <person name="Angelova A."/>
            <person name="Kudrna D."/>
            <person name="Luo M."/>
            <person name="Affourtit J."/>
            <person name="Desany B."/>
            <person name="Knight J."/>
            <person name="Niazi F."/>
            <person name="Egholm M."/>
            <person name="Wing R.A."/>
        </authorList>
    </citation>
    <scope>NUCLEOTIDE SEQUENCE [LARGE SCALE GENOMIC DNA]</scope>
    <source>
        <strain evidence="11">cv. IRGC 105608</strain>
    </source>
</reference>
<dbReference type="Pfam" id="PF01535">
    <property type="entry name" value="PPR"/>
    <property type="match status" value="1"/>
</dbReference>
<dbReference type="InterPro" id="IPR004328">
    <property type="entry name" value="BRO1_dom"/>
</dbReference>
<keyword evidence="5" id="KW-0967">Endosome</keyword>
<evidence type="ECO:0000313" key="11">
    <source>
        <dbReference type="EnsemblPlants" id="OBART10G14400.2"/>
    </source>
</evidence>
<dbReference type="EnsemblPlants" id="OBART10G14400.2">
    <property type="protein sequence ID" value="OBART10G14400.2"/>
    <property type="gene ID" value="OBART10G14400"/>
</dbReference>
<dbReference type="Gene3D" id="1.20.120.560">
    <property type="entry name" value="alix/aip1 in complex with the ypdl late domain"/>
    <property type="match status" value="1"/>
</dbReference>
<evidence type="ECO:0000313" key="12">
    <source>
        <dbReference type="Proteomes" id="UP000026960"/>
    </source>
</evidence>
<dbReference type="PROSITE" id="PS51375">
    <property type="entry name" value="PPR"/>
    <property type="match status" value="11"/>
</dbReference>
<feature type="repeat" description="PPR" evidence="7">
    <location>
        <begin position="1033"/>
        <end position="1067"/>
    </location>
</feature>
<feature type="repeat" description="PPR" evidence="7">
    <location>
        <begin position="1105"/>
        <end position="1139"/>
    </location>
</feature>
<dbReference type="InterPro" id="IPR038499">
    <property type="entry name" value="BRO1_sf"/>
</dbReference>
<dbReference type="Gene3D" id="1.25.40.280">
    <property type="entry name" value="alix/aip1 like domains"/>
    <property type="match status" value="1"/>
</dbReference>
<feature type="coiled-coil region" evidence="8">
    <location>
        <begin position="590"/>
        <end position="617"/>
    </location>
</feature>
<dbReference type="InterPro" id="IPR025304">
    <property type="entry name" value="ALIX_V_dom"/>
</dbReference>
<evidence type="ECO:0000256" key="5">
    <source>
        <dbReference type="ARBA" id="ARBA00022753"/>
    </source>
</evidence>
<dbReference type="Pfam" id="PF03097">
    <property type="entry name" value="BRO1"/>
    <property type="match status" value="1"/>
</dbReference>
<feature type="region of interest" description="Disordered" evidence="9">
    <location>
        <begin position="754"/>
        <end position="936"/>
    </location>
</feature>
<keyword evidence="3" id="KW-0963">Cytoplasm</keyword>
<feature type="compositionally biased region" description="Gly residues" evidence="9">
    <location>
        <begin position="925"/>
        <end position="935"/>
    </location>
</feature>
<feature type="repeat" description="PPR" evidence="7">
    <location>
        <begin position="1350"/>
        <end position="1384"/>
    </location>
</feature>
<keyword evidence="6" id="KW-0809">Transit peptide</keyword>
<feature type="domain" description="BRO1" evidence="10">
    <location>
        <begin position="34"/>
        <end position="428"/>
    </location>
</feature>
<dbReference type="Gene3D" id="1.25.40.10">
    <property type="entry name" value="Tetratricopeptide repeat domain"/>
    <property type="match status" value="5"/>
</dbReference>
<evidence type="ECO:0000256" key="6">
    <source>
        <dbReference type="ARBA" id="ARBA00022946"/>
    </source>
</evidence>
<evidence type="ECO:0000256" key="8">
    <source>
        <dbReference type="SAM" id="Coils"/>
    </source>
</evidence>
<dbReference type="PROSITE" id="PS51180">
    <property type="entry name" value="BRO1"/>
    <property type="match status" value="1"/>
</dbReference>
<dbReference type="Pfam" id="PF13949">
    <property type="entry name" value="ALIX_LYPXL_bnd"/>
    <property type="match status" value="1"/>
</dbReference>
<protein>
    <recommendedName>
        <fullName evidence="10">BRO1 domain-containing protein</fullName>
    </recommendedName>
</protein>
<name>A0A0D3HF56_9ORYZ</name>
<feature type="repeat" description="PPR" evidence="7">
    <location>
        <begin position="1210"/>
        <end position="1244"/>
    </location>
</feature>
<reference evidence="11" key="2">
    <citation type="submission" date="2015-03" db="UniProtKB">
        <authorList>
            <consortium name="EnsemblPlants"/>
        </authorList>
    </citation>
    <scope>IDENTIFICATION</scope>
</reference>
<evidence type="ECO:0000256" key="1">
    <source>
        <dbReference type="ARBA" id="ARBA00004177"/>
    </source>
</evidence>
<dbReference type="Pfam" id="PF13041">
    <property type="entry name" value="PPR_2"/>
    <property type="match status" value="5"/>
</dbReference>
<dbReference type="PANTHER" id="PTHR23030">
    <property type="entry name" value="PCD6 INTERACTING PROTEIN-RELATED"/>
    <property type="match status" value="1"/>
</dbReference>
<comment type="subcellular location">
    <subcellularLocation>
        <location evidence="2">Cytoplasm</location>
    </subcellularLocation>
    <subcellularLocation>
        <location evidence="1">Endosome</location>
    </subcellularLocation>
</comment>
<dbReference type="SMART" id="SM01041">
    <property type="entry name" value="BRO1"/>
    <property type="match status" value="1"/>
</dbReference>
<dbReference type="InterPro" id="IPR002885">
    <property type="entry name" value="PPR_rpt"/>
</dbReference>
<feature type="compositionally biased region" description="Pro residues" evidence="9">
    <location>
        <begin position="875"/>
        <end position="888"/>
    </location>
</feature>
<evidence type="ECO:0000256" key="7">
    <source>
        <dbReference type="PROSITE-ProRule" id="PRU00708"/>
    </source>
</evidence>
<feature type="repeat" description="PPR" evidence="7">
    <location>
        <begin position="1070"/>
        <end position="1104"/>
    </location>
</feature>
<dbReference type="InterPro" id="IPR011990">
    <property type="entry name" value="TPR-like_helical_dom_sf"/>
</dbReference>
<dbReference type="NCBIfam" id="TIGR00756">
    <property type="entry name" value="PPR"/>
    <property type="match status" value="9"/>
</dbReference>
<keyword evidence="12" id="KW-1185">Reference proteome</keyword>
<evidence type="ECO:0000259" key="10">
    <source>
        <dbReference type="PROSITE" id="PS51180"/>
    </source>
</evidence>
<evidence type="ECO:0000256" key="3">
    <source>
        <dbReference type="ARBA" id="ARBA00022490"/>
    </source>
</evidence>
<evidence type="ECO:0000256" key="9">
    <source>
        <dbReference type="SAM" id="MobiDB-lite"/>
    </source>
</evidence>
<keyword evidence="4" id="KW-0677">Repeat</keyword>
<dbReference type="PANTHER" id="PTHR23030:SF30">
    <property type="entry name" value="TYROSINE-PROTEIN PHOSPHATASE NON-RECEPTOR TYPE 23"/>
    <property type="match status" value="1"/>
</dbReference>
<dbReference type="Pfam" id="PF12854">
    <property type="entry name" value="PPR_1"/>
    <property type="match status" value="1"/>
</dbReference>
<proteinExistence type="predicted"/>
<dbReference type="Gramene" id="OBART10G14400.2">
    <property type="protein sequence ID" value="OBART10G14400.2"/>
    <property type="gene ID" value="OBART10G14400"/>
</dbReference>
<dbReference type="Proteomes" id="UP000026960">
    <property type="component" value="Chromosome 10"/>
</dbReference>
<evidence type="ECO:0000256" key="2">
    <source>
        <dbReference type="ARBA" id="ARBA00004496"/>
    </source>
</evidence>
<dbReference type="CDD" id="cd09246">
    <property type="entry name" value="BRO1_Alix_like_1"/>
    <property type="match status" value="1"/>
</dbReference>
<feature type="repeat" description="PPR" evidence="7">
    <location>
        <begin position="1280"/>
        <end position="1314"/>
    </location>
</feature>